<dbReference type="AlphaFoldDB" id="A0A940Y433"/>
<reference evidence="1 2" key="1">
    <citation type="submission" date="2021-04" db="EMBL/GenBank/DDBJ databases">
        <authorList>
            <person name="Tang X."/>
            <person name="Zhou X."/>
            <person name="Chen X."/>
            <person name="Cernava T."/>
            <person name="Zhang C."/>
        </authorList>
    </citation>
    <scope>NUCLEOTIDE SEQUENCE [LARGE SCALE GENOMIC DNA]</scope>
    <source>
        <strain evidence="1 2">BH-SS-21</strain>
    </source>
</reference>
<dbReference type="RefSeq" id="WP_210884263.1">
    <property type="nucleotide sequence ID" value="NZ_JAGPYQ010000001.1"/>
</dbReference>
<keyword evidence="2" id="KW-1185">Reference proteome</keyword>
<sequence length="153" mass="16948">MPSHSPSPTDAKAVEEKALLDAYRHYWAEQVKAYRTGTIRGTALPKYAVGEALARVEGDLQTMRDIGVVAAGAPRSDVRVTRLNLQARVPSAALTDCLDISAWKRLYRSTCREVPTPTGHIDHYRTDVTAEKWGKQWKILSATPQQQQECATG</sequence>
<evidence type="ECO:0000313" key="2">
    <source>
        <dbReference type="Proteomes" id="UP000677413"/>
    </source>
</evidence>
<organism evidence="1 2">
    <name type="scientific">Streptomyces liliiviolaceus</name>
    <dbReference type="NCBI Taxonomy" id="2823109"/>
    <lineage>
        <taxon>Bacteria</taxon>
        <taxon>Bacillati</taxon>
        <taxon>Actinomycetota</taxon>
        <taxon>Actinomycetes</taxon>
        <taxon>Kitasatosporales</taxon>
        <taxon>Streptomycetaceae</taxon>
        <taxon>Streptomyces</taxon>
    </lineage>
</organism>
<gene>
    <name evidence="1" type="ORF">J8N05_18860</name>
</gene>
<comment type="caution">
    <text evidence="1">The sequence shown here is derived from an EMBL/GenBank/DDBJ whole genome shotgun (WGS) entry which is preliminary data.</text>
</comment>
<accession>A0A940Y433</accession>
<dbReference type="Proteomes" id="UP000677413">
    <property type="component" value="Unassembled WGS sequence"/>
</dbReference>
<name>A0A940Y433_9ACTN</name>
<dbReference type="EMBL" id="JAGPYQ010000001">
    <property type="protein sequence ID" value="MBQ0850254.1"/>
    <property type="molecule type" value="Genomic_DNA"/>
</dbReference>
<proteinExistence type="predicted"/>
<protein>
    <submittedName>
        <fullName evidence="1">Uncharacterized protein</fullName>
    </submittedName>
</protein>
<evidence type="ECO:0000313" key="1">
    <source>
        <dbReference type="EMBL" id="MBQ0850254.1"/>
    </source>
</evidence>